<protein>
    <submittedName>
        <fullName evidence="2">Uncharacterized protein</fullName>
    </submittedName>
</protein>
<name>A0A0A2CD89_PROMR</name>
<dbReference type="EMBL" id="JNAX01000001">
    <property type="protein sequence ID" value="KGG22519.1"/>
    <property type="molecule type" value="Genomic_DNA"/>
</dbReference>
<comment type="caution">
    <text evidence="2">The sequence shown here is derived from an EMBL/GenBank/DDBJ whole genome shotgun (WGS) entry which is preliminary data.</text>
</comment>
<dbReference type="AlphaFoldDB" id="A0A0A2CD89"/>
<reference evidence="3" key="1">
    <citation type="journal article" date="2014" name="Sci. Data">
        <title>Genomes of diverse isolates of the marine cyanobacterium Prochlorococcus.</title>
        <authorList>
            <person name="Biller S."/>
            <person name="Berube P."/>
            <person name="Thompson J."/>
            <person name="Kelly L."/>
            <person name="Roggensack S."/>
            <person name="Awad L."/>
            <person name="Roache-Johnson K."/>
            <person name="Ding H."/>
            <person name="Giovannoni S.J."/>
            <person name="Moore L.R."/>
            <person name="Chisholm S.W."/>
        </authorList>
    </citation>
    <scope>NUCLEOTIDE SEQUENCE [LARGE SCALE GENOMIC DNA]</scope>
    <source>
        <strain evidence="3">PAC1</strain>
    </source>
</reference>
<keyword evidence="1" id="KW-0472">Membrane</keyword>
<organism evidence="2 3">
    <name type="scientific">Prochlorococcus marinus str. PAC1</name>
    <dbReference type="NCBI Taxonomy" id="59924"/>
    <lineage>
        <taxon>Bacteria</taxon>
        <taxon>Bacillati</taxon>
        <taxon>Cyanobacteriota</taxon>
        <taxon>Cyanophyceae</taxon>
        <taxon>Synechococcales</taxon>
        <taxon>Prochlorococcaceae</taxon>
        <taxon>Prochlorococcus</taxon>
    </lineage>
</organism>
<dbReference type="Proteomes" id="UP000030392">
    <property type="component" value="Unassembled WGS sequence"/>
</dbReference>
<evidence type="ECO:0000256" key="1">
    <source>
        <dbReference type="SAM" id="Phobius"/>
    </source>
</evidence>
<evidence type="ECO:0000313" key="3">
    <source>
        <dbReference type="Proteomes" id="UP000030392"/>
    </source>
</evidence>
<proteinExistence type="predicted"/>
<evidence type="ECO:0000313" key="2">
    <source>
        <dbReference type="EMBL" id="KGG22519.1"/>
    </source>
</evidence>
<keyword evidence="1" id="KW-1133">Transmembrane helix</keyword>
<keyword evidence="1" id="KW-0812">Transmembrane</keyword>
<accession>A0A0A2CD89</accession>
<feature type="transmembrane region" description="Helical" evidence="1">
    <location>
        <begin position="21"/>
        <end position="40"/>
    </location>
</feature>
<gene>
    <name evidence="2" type="ORF">EV03_0037</name>
</gene>
<sequence length="42" mass="4871">MNKDLSQITIEKDITQVDYPTLFKGIWTGVLISLIVHQFINH</sequence>